<reference evidence="1 2" key="1">
    <citation type="journal article" date="2018" name="IMA Fungus">
        <title>IMA Genome-F 10: Nine draft genome sequences of Claviceps purpurea s.lat., including C. arundinis, C. humidiphila, and C. cf. spartinae, pseudomolecules for the pitch canker pathogen Fusarium circinatum, draft genome of Davidsoniella eucalypti, Grosmannia galeiformis, Quambalaria eucalypti, and Teratosphaeria destructans.</title>
        <authorList>
            <person name="Wingfield B.D."/>
            <person name="Liu M."/>
            <person name="Nguyen H.D."/>
            <person name="Lane F.A."/>
            <person name="Morgan S.W."/>
            <person name="De Vos L."/>
            <person name="Wilken P.M."/>
            <person name="Duong T.A."/>
            <person name="Aylward J."/>
            <person name="Coetzee M.P."/>
            <person name="Dadej K."/>
            <person name="De Beer Z.W."/>
            <person name="Findlay W."/>
            <person name="Havenga M."/>
            <person name="Kolarik M."/>
            <person name="Menzies J.G."/>
            <person name="Naidoo K."/>
            <person name="Pochopski O."/>
            <person name="Shoukouhi P."/>
            <person name="Santana Q.C."/>
            <person name="Seifert K.A."/>
            <person name="Soal N."/>
            <person name="Steenkamp E.T."/>
            <person name="Tatham C.T."/>
            <person name="van der Nest M.A."/>
            <person name="Wingfield M.J."/>
        </authorList>
    </citation>
    <scope>NUCLEOTIDE SEQUENCE [LARGE SCALE GENOMIC DNA]</scope>
    <source>
        <strain evidence="1">CMW44962</strain>
    </source>
</reference>
<keyword evidence="2" id="KW-1185">Reference proteome</keyword>
<organism evidence="1 2">
    <name type="scientific">Teratosphaeria destructans</name>
    <dbReference type="NCBI Taxonomy" id="418781"/>
    <lineage>
        <taxon>Eukaryota</taxon>
        <taxon>Fungi</taxon>
        <taxon>Dikarya</taxon>
        <taxon>Ascomycota</taxon>
        <taxon>Pezizomycotina</taxon>
        <taxon>Dothideomycetes</taxon>
        <taxon>Dothideomycetidae</taxon>
        <taxon>Mycosphaerellales</taxon>
        <taxon>Teratosphaeriaceae</taxon>
        <taxon>Teratosphaeria</taxon>
    </lineage>
</organism>
<dbReference type="Proteomes" id="UP001138500">
    <property type="component" value="Unassembled WGS sequence"/>
</dbReference>
<protein>
    <submittedName>
        <fullName evidence="1">Uncharacterized protein</fullName>
    </submittedName>
</protein>
<accession>A0A9W7T046</accession>
<name>A0A9W7T046_9PEZI</name>
<dbReference type="EMBL" id="RIBY02000269">
    <property type="protein sequence ID" value="KAH9844628.1"/>
    <property type="molecule type" value="Genomic_DNA"/>
</dbReference>
<gene>
    <name evidence="1" type="ORF">Tdes44962_MAKER07216</name>
</gene>
<comment type="caution">
    <text evidence="1">The sequence shown here is derived from an EMBL/GenBank/DDBJ whole genome shotgun (WGS) entry which is preliminary data.</text>
</comment>
<sequence length="128" mass="14867">MNTQNSHYERLRRSYLGDIRSETQAINSKRASIRRLEDALSRAQIHPIFQAARENRRYTSRAQETYASVSDFVSELHTALDQYDLPGVLKSYENILQAVMKDKDDKLEAAMEFVKRAKEKIRDGNRSS</sequence>
<evidence type="ECO:0000313" key="2">
    <source>
        <dbReference type="Proteomes" id="UP001138500"/>
    </source>
</evidence>
<reference evidence="1 2" key="2">
    <citation type="journal article" date="2021" name="Curr. Genet.">
        <title>Genetic response to nitrogen starvation in the aggressive Eucalyptus foliar pathogen Teratosphaeria destructans.</title>
        <authorList>
            <person name="Havenga M."/>
            <person name="Wingfield B.D."/>
            <person name="Wingfield M.J."/>
            <person name="Dreyer L.L."/>
            <person name="Roets F."/>
            <person name="Aylward J."/>
        </authorList>
    </citation>
    <scope>NUCLEOTIDE SEQUENCE [LARGE SCALE GENOMIC DNA]</scope>
    <source>
        <strain evidence="1">CMW44962</strain>
    </source>
</reference>
<proteinExistence type="predicted"/>
<evidence type="ECO:0000313" key="1">
    <source>
        <dbReference type="EMBL" id="KAH9844628.1"/>
    </source>
</evidence>
<dbReference type="AlphaFoldDB" id="A0A9W7T046"/>